<reference evidence="1 2" key="1">
    <citation type="submission" date="2013-02" db="EMBL/GenBank/DDBJ databases">
        <title>A novel strain isolated from Lonar lake, Maharashtra, India.</title>
        <authorList>
            <person name="Singh A."/>
        </authorList>
    </citation>
    <scope>NUCLEOTIDE SEQUENCE [LARGE SCALE GENOMIC DNA]</scope>
    <source>
        <strain evidence="1 2">AK24</strain>
    </source>
</reference>
<accession>R7ZSE7</accession>
<evidence type="ECO:0000313" key="1">
    <source>
        <dbReference type="EMBL" id="EON76973.1"/>
    </source>
</evidence>
<dbReference type="Proteomes" id="UP000013909">
    <property type="component" value="Unassembled WGS sequence"/>
</dbReference>
<dbReference type="STRING" id="1232681.ADIS_2516"/>
<sequence>MNGESFRPMQRQDYEQIVERIIGSKSFGRSLTYANLLRYLASCTRDDKVPKEATIAAEIFGKEDYDPSQSTLIRVYVYKLREKLAAYYENEGKAETSVLTIPKGGYALALSERDLVKPSRRTAKLPRPWVPVLLVALGVAVYWLLRLLPGEPSQPSLPLLWSDLQDSRFPATLVLGDLFIFNEYDPAVGSMRTIRQSGINSQREFEVFREQQKPAHLDWTPATYGLLIQGSAHWIKNLTEMFGSLGKDYSIRTMSRFNPKELQDKDLLVVGMLKTLGLFQNYFQGSRLAYDAEVDGIRVSEEGEANVYTPFGDPNGYHTDYAILAKLPGPNGNAVYVFGGIWDTGATESLKLFTDSKLAASLEKEMDEKLGRVPKHYKVLIEVSGLDRMELTSRVVEMYAVE</sequence>
<comment type="caution">
    <text evidence="1">The sequence shown here is derived from an EMBL/GenBank/DDBJ whole genome shotgun (WGS) entry which is preliminary data.</text>
</comment>
<dbReference type="Gene3D" id="1.10.10.10">
    <property type="entry name" value="Winged helix-like DNA-binding domain superfamily/Winged helix DNA-binding domain"/>
    <property type="match status" value="1"/>
</dbReference>
<name>R7ZSE7_9BACT</name>
<dbReference type="PATRIC" id="fig|1288963.3.peg.2508"/>
<keyword evidence="2" id="KW-1185">Reference proteome</keyword>
<organism evidence="1 2">
    <name type="scientific">Lunatimonas lonarensis</name>
    <dbReference type="NCBI Taxonomy" id="1232681"/>
    <lineage>
        <taxon>Bacteria</taxon>
        <taxon>Pseudomonadati</taxon>
        <taxon>Bacteroidota</taxon>
        <taxon>Cytophagia</taxon>
        <taxon>Cytophagales</taxon>
        <taxon>Cyclobacteriaceae</taxon>
    </lineage>
</organism>
<dbReference type="EMBL" id="AQHR01000069">
    <property type="protein sequence ID" value="EON76973.1"/>
    <property type="molecule type" value="Genomic_DNA"/>
</dbReference>
<evidence type="ECO:0000313" key="2">
    <source>
        <dbReference type="Proteomes" id="UP000013909"/>
    </source>
</evidence>
<protein>
    <recommendedName>
        <fullName evidence="3">OmpR/PhoB-type domain-containing protein</fullName>
    </recommendedName>
</protein>
<dbReference type="InterPro" id="IPR036388">
    <property type="entry name" value="WH-like_DNA-bd_sf"/>
</dbReference>
<gene>
    <name evidence="1" type="ORF">ADIS_2516</name>
</gene>
<evidence type="ECO:0008006" key="3">
    <source>
        <dbReference type="Google" id="ProtNLM"/>
    </source>
</evidence>
<dbReference type="AlphaFoldDB" id="R7ZSE7"/>
<proteinExistence type="predicted"/>